<reference evidence="2" key="1">
    <citation type="submission" date="2019-02" db="EMBL/GenBank/DDBJ databases">
        <title>A novel Candidatus Liberibacter species associated with the New Zealand native fuchsia psyllid, Ctenarytaina fuchsiae.</title>
        <authorList>
            <person name="Thompson S.M."/>
            <person name="Jorgensen N."/>
            <person name="David C."/>
            <person name="Bulman S.R."/>
            <person name="Smith G.R."/>
        </authorList>
    </citation>
    <scope>NUCLEOTIDE SEQUENCE</scope>
    <source>
        <strain evidence="2">Oxford</strain>
    </source>
</reference>
<dbReference type="SMART" id="SM00886">
    <property type="entry name" value="Dabb"/>
    <property type="match status" value="1"/>
</dbReference>
<name>A0A937AJ29_9HYPH</name>
<dbReference type="PROSITE" id="PS51502">
    <property type="entry name" value="S_R_A_B_BARREL"/>
    <property type="match status" value="1"/>
</dbReference>
<evidence type="ECO:0000313" key="2">
    <source>
        <dbReference type="EMBL" id="MBL0848632.1"/>
    </source>
</evidence>
<dbReference type="SUPFAM" id="SSF54909">
    <property type="entry name" value="Dimeric alpha+beta barrel"/>
    <property type="match status" value="1"/>
</dbReference>
<dbReference type="Gene3D" id="3.30.70.100">
    <property type="match status" value="1"/>
</dbReference>
<dbReference type="Proteomes" id="UP000736856">
    <property type="component" value="Unassembled WGS sequence"/>
</dbReference>
<organism evidence="2 3">
    <name type="scientific">Candidatus Liberibacter ctenarytainae</name>
    <dbReference type="NCBI Taxonomy" id="2020335"/>
    <lineage>
        <taxon>Bacteria</taxon>
        <taxon>Pseudomonadati</taxon>
        <taxon>Pseudomonadota</taxon>
        <taxon>Alphaproteobacteria</taxon>
        <taxon>Hyphomicrobiales</taxon>
        <taxon>Rhizobiaceae</taxon>
        <taxon>Liberibacter</taxon>
    </lineage>
</organism>
<accession>A0A937AJ29</accession>
<comment type="caution">
    <text evidence="2">The sequence shown here is derived from an EMBL/GenBank/DDBJ whole genome shotgun (WGS) entry which is preliminary data.</text>
</comment>
<dbReference type="InterPro" id="IPR011008">
    <property type="entry name" value="Dimeric_a/b-barrel"/>
</dbReference>
<dbReference type="AlphaFoldDB" id="A0A937AJ29"/>
<evidence type="ECO:0000259" key="1">
    <source>
        <dbReference type="PROSITE" id="PS51502"/>
    </source>
</evidence>
<feature type="domain" description="Stress-response A/B barrel" evidence="1">
    <location>
        <begin position="2"/>
        <end position="91"/>
    </location>
</feature>
<dbReference type="Pfam" id="PF07876">
    <property type="entry name" value="Dabb"/>
    <property type="match status" value="1"/>
</dbReference>
<evidence type="ECO:0000313" key="3">
    <source>
        <dbReference type="Proteomes" id="UP000736856"/>
    </source>
</evidence>
<sequence length="101" mass="11831">MIRHIIFFTVLPKHYEAVRSSLAILLDIPHAQLLEIGDNLRIDSWSNEVDLVVYGEFYNQESLNSFKKHPLYQQSIARVRHLRDMRFVADYDTDCAAKLPI</sequence>
<gene>
    <name evidence="2" type="ORF">EU981_00785</name>
</gene>
<protein>
    <submittedName>
        <fullName evidence="2">Dabb family protein</fullName>
    </submittedName>
</protein>
<proteinExistence type="predicted"/>
<dbReference type="InterPro" id="IPR013097">
    <property type="entry name" value="Dabb"/>
</dbReference>
<dbReference type="EMBL" id="SEOL01000001">
    <property type="protein sequence ID" value="MBL0848632.1"/>
    <property type="molecule type" value="Genomic_DNA"/>
</dbReference>